<feature type="transmembrane region" description="Helical" evidence="1">
    <location>
        <begin position="48"/>
        <end position="70"/>
    </location>
</feature>
<reference evidence="3" key="1">
    <citation type="submission" date="2022-10" db="EMBL/GenBank/DDBJ databases">
        <title>Genome assembly of Pristionchus species.</title>
        <authorList>
            <person name="Yoshida K."/>
            <person name="Sommer R.J."/>
        </authorList>
    </citation>
    <scope>NUCLEOTIDE SEQUENCE [LARGE SCALE GENOMIC DNA]</scope>
    <source>
        <strain evidence="3">RS5460</strain>
    </source>
</reference>
<protein>
    <recommendedName>
        <fullName evidence="4">G protein-coupled receptor</fullName>
    </recommendedName>
</protein>
<proteinExistence type="predicted"/>
<keyword evidence="1" id="KW-0472">Membrane</keyword>
<comment type="caution">
    <text evidence="2">The sequence shown here is derived from an EMBL/GenBank/DDBJ whole genome shotgun (WGS) entry which is preliminary data.</text>
</comment>
<gene>
    <name evidence="2" type="ORF">PMAYCL1PPCAC_19220</name>
</gene>
<evidence type="ECO:0000313" key="3">
    <source>
        <dbReference type="Proteomes" id="UP001328107"/>
    </source>
</evidence>
<keyword evidence="1" id="KW-1133">Transmembrane helix</keyword>
<dbReference type="SUPFAM" id="SSF81321">
    <property type="entry name" value="Family A G protein-coupled receptor-like"/>
    <property type="match status" value="1"/>
</dbReference>
<feature type="transmembrane region" description="Helical" evidence="1">
    <location>
        <begin position="183"/>
        <end position="207"/>
    </location>
</feature>
<evidence type="ECO:0000256" key="1">
    <source>
        <dbReference type="SAM" id="Phobius"/>
    </source>
</evidence>
<dbReference type="PANTHER" id="PTHR22943:SF248">
    <property type="entry name" value="SEVEN TM RECEPTOR"/>
    <property type="match status" value="1"/>
</dbReference>
<feature type="transmembrane region" description="Helical" evidence="1">
    <location>
        <begin position="7"/>
        <end position="28"/>
    </location>
</feature>
<accession>A0AAN5CR44</accession>
<dbReference type="Pfam" id="PF10326">
    <property type="entry name" value="7TM_GPCR_Str"/>
    <property type="match status" value="2"/>
</dbReference>
<dbReference type="PANTHER" id="PTHR22943">
    <property type="entry name" value="7-TRANSMEMBRANE DOMAIN RECEPTOR C.ELEGANS"/>
    <property type="match status" value="1"/>
</dbReference>
<feature type="transmembrane region" description="Helical" evidence="1">
    <location>
        <begin position="90"/>
        <end position="113"/>
    </location>
</feature>
<evidence type="ECO:0008006" key="4">
    <source>
        <dbReference type="Google" id="ProtNLM"/>
    </source>
</evidence>
<dbReference type="InterPro" id="IPR019428">
    <property type="entry name" value="7TM_GPCR_serpentine_rcpt_Str"/>
</dbReference>
<sequence length="241" mass="28183">QELSIYKYILFVFILNDIIYTIIHFITHPVISISGEVFYLLSANYSERWIVCIFGTSHSHSFLILGFHFVYRYIAVVRHNGLHLFRQRWFIAILVSIFIAETILWFLFVYFLFSTDVDTCLDLSEVLKPYPENVADSIMSAHYWFSVPVIVIYSSVSTYKALHNNLSKRQRGIALQRQLYNTLLVQLLVPFLVMNVPVVFAVLPPLIHIRFTFPSNLMPKMFSIYPSQDALVILFGVHDYR</sequence>
<keyword evidence="3" id="KW-1185">Reference proteome</keyword>
<keyword evidence="1" id="KW-0812">Transmembrane</keyword>
<feature type="non-terminal residue" evidence="2">
    <location>
        <position position="1"/>
    </location>
</feature>
<name>A0AAN5CR44_9BILA</name>
<evidence type="ECO:0000313" key="2">
    <source>
        <dbReference type="EMBL" id="GMR49025.1"/>
    </source>
</evidence>
<dbReference type="Proteomes" id="UP001328107">
    <property type="component" value="Unassembled WGS sequence"/>
</dbReference>
<feature type="transmembrane region" description="Helical" evidence="1">
    <location>
        <begin position="141"/>
        <end position="162"/>
    </location>
</feature>
<dbReference type="AlphaFoldDB" id="A0AAN5CR44"/>
<feature type="non-terminal residue" evidence="2">
    <location>
        <position position="241"/>
    </location>
</feature>
<dbReference type="EMBL" id="BTRK01000004">
    <property type="protein sequence ID" value="GMR49025.1"/>
    <property type="molecule type" value="Genomic_DNA"/>
</dbReference>
<organism evidence="2 3">
    <name type="scientific">Pristionchus mayeri</name>
    <dbReference type="NCBI Taxonomy" id="1317129"/>
    <lineage>
        <taxon>Eukaryota</taxon>
        <taxon>Metazoa</taxon>
        <taxon>Ecdysozoa</taxon>
        <taxon>Nematoda</taxon>
        <taxon>Chromadorea</taxon>
        <taxon>Rhabditida</taxon>
        <taxon>Rhabditina</taxon>
        <taxon>Diplogasteromorpha</taxon>
        <taxon>Diplogasteroidea</taxon>
        <taxon>Neodiplogasteridae</taxon>
        <taxon>Pristionchus</taxon>
    </lineage>
</organism>